<evidence type="ECO:0000313" key="1">
    <source>
        <dbReference type="EMBL" id="OHT00077.1"/>
    </source>
</evidence>
<dbReference type="EMBL" id="MLAK01000972">
    <property type="protein sequence ID" value="OHT00077.1"/>
    <property type="molecule type" value="Genomic_DNA"/>
</dbReference>
<comment type="caution">
    <text evidence="1">The sequence shown here is derived from an EMBL/GenBank/DDBJ whole genome shotgun (WGS) entry which is preliminary data.</text>
</comment>
<reference evidence="1" key="1">
    <citation type="submission" date="2016-10" db="EMBL/GenBank/DDBJ databases">
        <authorList>
            <person name="Benchimol M."/>
            <person name="Almeida L.G."/>
            <person name="Vasconcelos A.T."/>
            <person name="Perreira-Neves A."/>
            <person name="Rosa I.A."/>
            <person name="Tasca T."/>
            <person name="Bogo M.R."/>
            <person name="de Souza W."/>
        </authorList>
    </citation>
    <scope>NUCLEOTIDE SEQUENCE [LARGE SCALE GENOMIC DNA]</scope>
    <source>
        <strain evidence="1">K</strain>
    </source>
</reference>
<organism evidence="1 2">
    <name type="scientific">Tritrichomonas foetus</name>
    <dbReference type="NCBI Taxonomy" id="1144522"/>
    <lineage>
        <taxon>Eukaryota</taxon>
        <taxon>Metamonada</taxon>
        <taxon>Parabasalia</taxon>
        <taxon>Tritrichomonadida</taxon>
        <taxon>Tritrichomonadidae</taxon>
        <taxon>Tritrichomonas</taxon>
    </lineage>
</organism>
<name>A0A1J4JS53_9EUKA</name>
<keyword evidence="2" id="KW-1185">Reference proteome</keyword>
<dbReference type="GeneID" id="94843715"/>
<sequence length="282" mass="32588">MVMDDQNDFISRNPSNAGLMANDYFLKRKAGKVYSMRLRCPGCELANPADVFQPTTKQTQKEIDMFAQDSEPSFVSTLKSIGNSVKNNRYQDTLNNVEQSIKNRDKSILPIFYGLLMAYASNDENRQIEFLKRIAQHPIPCEDLPHFYHVVDELIVFNTGYSKLKMLKFAGNINDHMKGLREVPRIIPTFKVSYPGDNFAIPPPQNERVLNYLRSMKEAVLKASASVPILLPPNCDESEYLYRQYMVDKNGQLCVDDPTDIFVKMFRNKMKEWKDKKKNEYS</sequence>
<protein>
    <submittedName>
        <fullName evidence="1">Uncharacterized protein</fullName>
    </submittedName>
</protein>
<proteinExistence type="predicted"/>
<dbReference type="VEuPathDB" id="TrichDB:TRFO_33314"/>
<gene>
    <name evidence="1" type="ORF">TRFO_33314</name>
</gene>
<evidence type="ECO:0000313" key="2">
    <source>
        <dbReference type="Proteomes" id="UP000179807"/>
    </source>
</evidence>
<accession>A0A1J4JS53</accession>
<dbReference type="Proteomes" id="UP000179807">
    <property type="component" value="Unassembled WGS sequence"/>
</dbReference>
<dbReference type="AlphaFoldDB" id="A0A1J4JS53"/>
<dbReference type="RefSeq" id="XP_068353213.1">
    <property type="nucleotide sequence ID" value="XM_068509011.1"/>
</dbReference>